<evidence type="ECO:0000256" key="1">
    <source>
        <dbReference type="SAM" id="MobiDB-lite"/>
    </source>
</evidence>
<accession>A0A4D6N563</accession>
<proteinExistence type="predicted"/>
<dbReference type="EMBL" id="CP039353">
    <property type="protein sequence ID" value="QCE08031.1"/>
    <property type="molecule type" value="Genomic_DNA"/>
</dbReference>
<protein>
    <submittedName>
        <fullName evidence="2">Uncharacterized protein</fullName>
    </submittedName>
</protein>
<evidence type="ECO:0000313" key="2">
    <source>
        <dbReference type="EMBL" id="QCE08031.1"/>
    </source>
</evidence>
<feature type="compositionally biased region" description="Polar residues" evidence="1">
    <location>
        <begin position="23"/>
        <end position="53"/>
    </location>
</feature>
<dbReference type="Proteomes" id="UP000501690">
    <property type="component" value="Linkage Group LG9"/>
</dbReference>
<evidence type="ECO:0000313" key="3">
    <source>
        <dbReference type="Proteomes" id="UP000501690"/>
    </source>
</evidence>
<keyword evidence="3" id="KW-1185">Reference proteome</keyword>
<dbReference type="AlphaFoldDB" id="A0A4D6N563"/>
<feature type="compositionally biased region" description="Basic residues" evidence="1">
    <location>
        <begin position="1"/>
        <end position="11"/>
    </location>
</feature>
<feature type="region of interest" description="Disordered" evidence="1">
    <location>
        <begin position="1"/>
        <end position="53"/>
    </location>
</feature>
<organism evidence="2 3">
    <name type="scientific">Vigna unguiculata</name>
    <name type="common">Cowpea</name>
    <dbReference type="NCBI Taxonomy" id="3917"/>
    <lineage>
        <taxon>Eukaryota</taxon>
        <taxon>Viridiplantae</taxon>
        <taxon>Streptophyta</taxon>
        <taxon>Embryophyta</taxon>
        <taxon>Tracheophyta</taxon>
        <taxon>Spermatophyta</taxon>
        <taxon>Magnoliopsida</taxon>
        <taxon>eudicotyledons</taxon>
        <taxon>Gunneridae</taxon>
        <taxon>Pentapetalae</taxon>
        <taxon>rosids</taxon>
        <taxon>fabids</taxon>
        <taxon>Fabales</taxon>
        <taxon>Fabaceae</taxon>
        <taxon>Papilionoideae</taxon>
        <taxon>50 kb inversion clade</taxon>
        <taxon>NPAAA clade</taxon>
        <taxon>indigoferoid/millettioid clade</taxon>
        <taxon>Phaseoleae</taxon>
        <taxon>Vigna</taxon>
    </lineage>
</organism>
<name>A0A4D6N563_VIGUN</name>
<reference evidence="2 3" key="1">
    <citation type="submission" date="2019-04" db="EMBL/GenBank/DDBJ databases">
        <title>An improved genome assembly and genetic linkage map for asparagus bean, Vigna unguiculata ssp. sesquipedialis.</title>
        <authorList>
            <person name="Xia Q."/>
            <person name="Zhang R."/>
            <person name="Dong Y."/>
        </authorList>
    </citation>
    <scope>NUCLEOTIDE SEQUENCE [LARGE SCALE GENOMIC DNA]</scope>
    <source>
        <tissue evidence="2">Leaf</tissue>
    </source>
</reference>
<sequence>MSHTMCTKRRACPGIGADPPFPSTQGPILSTSTPAHAASSQPHQYVTPSSPQTGLATKHLTGHVGVGVVRMHNFSGCVAFETGRIMQSATTMIAAARNRWREGGNVHMVIVGDGEPRELAVLDLRTL</sequence>
<gene>
    <name evidence="2" type="ORF">DEO72_LG9g3055</name>
</gene>